<evidence type="ECO:0008006" key="3">
    <source>
        <dbReference type="Google" id="ProtNLM"/>
    </source>
</evidence>
<evidence type="ECO:0000313" key="2">
    <source>
        <dbReference type="Proteomes" id="UP000630615"/>
    </source>
</evidence>
<reference evidence="2" key="1">
    <citation type="journal article" date="2019" name="Int. J. Syst. Evol. Microbiol.">
        <title>The Global Catalogue of Microorganisms (GCM) 10K type strain sequencing project: providing services to taxonomists for standard genome sequencing and annotation.</title>
        <authorList>
            <consortium name="The Broad Institute Genomics Platform"/>
            <consortium name="The Broad Institute Genome Sequencing Center for Infectious Disease"/>
            <person name="Wu L."/>
            <person name="Ma J."/>
        </authorList>
    </citation>
    <scope>NUCLEOTIDE SEQUENCE [LARGE SCALE GENOMIC DNA]</scope>
    <source>
        <strain evidence="2">CGMCC 1.15942</strain>
    </source>
</reference>
<gene>
    <name evidence="1" type="ORF">GCM10011573_29920</name>
</gene>
<proteinExistence type="predicted"/>
<dbReference type="SUPFAM" id="SSF69349">
    <property type="entry name" value="Phage fibre proteins"/>
    <property type="match status" value="1"/>
</dbReference>
<dbReference type="EMBL" id="BMKI01000008">
    <property type="protein sequence ID" value="GGC98404.1"/>
    <property type="molecule type" value="Genomic_DNA"/>
</dbReference>
<dbReference type="RefSeq" id="WP_088269728.1">
    <property type="nucleotide sequence ID" value="NZ_BMKI01000008.1"/>
</dbReference>
<organism evidence="1 2">
    <name type="scientific">Enterococcus wangshanyuanii</name>
    <dbReference type="NCBI Taxonomy" id="2005703"/>
    <lineage>
        <taxon>Bacteria</taxon>
        <taxon>Bacillati</taxon>
        <taxon>Bacillota</taxon>
        <taxon>Bacilli</taxon>
        <taxon>Lactobacillales</taxon>
        <taxon>Enterococcaceae</taxon>
        <taxon>Enterococcus</taxon>
    </lineage>
</organism>
<sequence length="174" mass="18850">MADIVQLEEKGNLLYPKTHTSAIDGLDETLVKKTGDEDIAGVKNFTDGLKISNEEVVSGYDKYSLNDKLINTAAKANVSELAGTFVKVGNIVTFNGRMNISTVMTAGQFVEVCDIPSQFIPNSAGYWNTAVTINQFSTAEANRVAFLDGAAKTLKVYTNKIGNHYLTASWSISK</sequence>
<comment type="caution">
    <text evidence="1">The sequence shown here is derived from an EMBL/GenBank/DDBJ whole genome shotgun (WGS) entry which is preliminary data.</text>
</comment>
<evidence type="ECO:0000313" key="1">
    <source>
        <dbReference type="EMBL" id="GGC98404.1"/>
    </source>
</evidence>
<protein>
    <recommendedName>
        <fullName evidence="3">Lower baseplate protein N-terminal domain-containing protein</fullName>
    </recommendedName>
</protein>
<name>A0ABQ1PJN6_9ENTE</name>
<dbReference type="Proteomes" id="UP000630615">
    <property type="component" value="Unassembled WGS sequence"/>
</dbReference>
<keyword evidence="2" id="KW-1185">Reference proteome</keyword>
<dbReference type="Gene3D" id="6.10.140.2190">
    <property type="match status" value="1"/>
</dbReference>
<accession>A0ABQ1PJN6</accession>